<name>A0A183D2C1_9BILA</name>
<feature type="compositionally biased region" description="Low complexity" evidence="1">
    <location>
        <begin position="80"/>
        <end position="95"/>
    </location>
</feature>
<feature type="region of interest" description="Disordered" evidence="1">
    <location>
        <begin position="48"/>
        <end position="99"/>
    </location>
</feature>
<proteinExistence type="predicted"/>
<evidence type="ECO:0000256" key="1">
    <source>
        <dbReference type="SAM" id="MobiDB-lite"/>
    </source>
</evidence>
<reference evidence="2" key="1">
    <citation type="submission" date="2016-06" db="UniProtKB">
        <authorList>
            <consortium name="WormBaseParasite"/>
        </authorList>
    </citation>
    <scope>IDENTIFICATION</scope>
</reference>
<organism evidence="2">
    <name type="scientific">Gongylonema pulchrum</name>
    <dbReference type="NCBI Taxonomy" id="637853"/>
    <lineage>
        <taxon>Eukaryota</taxon>
        <taxon>Metazoa</taxon>
        <taxon>Ecdysozoa</taxon>
        <taxon>Nematoda</taxon>
        <taxon>Chromadorea</taxon>
        <taxon>Rhabditida</taxon>
        <taxon>Spirurina</taxon>
        <taxon>Spiruromorpha</taxon>
        <taxon>Spiruroidea</taxon>
        <taxon>Gongylonematidae</taxon>
        <taxon>Gongylonema</taxon>
    </lineage>
</organism>
<protein>
    <submittedName>
        <fullName evidence="2">NAM-associated domain-containing protein</fullName>
    </submittedName>
</protein>
<dbReference type="AlphaFoldDB" id="A0A183D2C1"/>
<sequence length="143" mass="16094">LPFKIHGPVTVESKTKNATADSDSAVLPLSMGVDPNSAQKTANVLRPLRSSGAAEQSAAASESQVKTQTLRAVQLGTFPSSVQRSEQQQQKPQNEQLREMRDEFKKKLILFDEQLFEMHEWNDWLQNLKTSAERQQKQEDGKN</sequence>
<feature type="region of interest" description="Disordered" evidence="1">
    <location>
        <begin position="1"/>
        <end position="22"/>
    </location>
</feature>
<accession>A0A183D2C1</accession>
<dbReference type="WBParaSite" id="GPUH_0000286701-mRNA-1">
    <property type="protein sequence ID" value="GPUH_0000286701-mRNA-1"/>
    <property type="gene ID" value="GPUH_0000286701"/>
</dbReference>
<feature type="compositionally biased region" description="Low complexity" evidence="1">
    <location>
        <begin position="50"/>
        <end position="64"/>
    </location>
</feature>
<evidence type="ECO:0000313" key="2">
    <source>
        <dbReference type="WBParaSite" id="GPUH_0000286701-mRNA-1"/>
    </source>
</evidence>